<gene>
    <name evidence="2" type="ORF">ACFOOI_21540</name>
</gene>
<organism evidence="2 3">
    <name type="scientific">Lacihabitans lacunae</name>
    <dbReference type="NCBI Taxonomy" id="1028214"/>
    <lineage>
        <taxon>Bacteria</taxon>
        <taxon>Pseudomonadati</taxon>
        <taxon>Bacteroidota</taxon>
        <taxon>Cytophagia</taxon>
        <taxon>Cytophagales</taxon>
        <taxon>Leadbetterellaceae</taxon>
        <taxon>Lacihabitans</taxon>
    </lineage>
</organism>
<dbReference type="EMBL" id="JBHRYQ010000002">
    <property type="protein sequence ID" value="MFC3813264.1"/>
    <property type="molecule type" value="Genomic_DNA"/>
</dbReference>
<name>A0ABV7Z132_9BACT</name>
<feature type="signal peptide" evidence="1">
    <location>
        <begin position="1"/>
        <end position="19"/>
    </location>
</feature>
<sequence>MKKTVFLVSFLFACAGASAQVKIGNNPTTINANSVLEIESTNKGLLLPRLALSGTAQAAPLSAHVAGMVAYNTATVSDVTPGYYYNDGTKWLKIGGNTSSLLSGATNPVAATGSNGDFYLNTATNTLFGPKASGAWPATGASLVGPAGPAGTNATVTGTAPIVVASGVVSLADVGVTTAKLADGAVTAAKLNQMAATTGQVLKWNGTAWAPASNVGAITLVSSATFTATATHETILCDVPTGGMTLTLPSAATNTGKILTIRKVDEDNDVLTFSAPLSWSATSTVTTLNYLRTLTIQSDGTKWWIITE</sequence>
<accession>A0ABV7Z132</accession>
<keyword evidence="3" id="KW-1185">Reference proteome</keyword>
<evidence type="ECO:0000256" key="1">
    <source>
        <dbReference type="SAM" id="SignalP"/>
    </source>
</evidence>
<keyword evidence="1" id="KW-0732">Signal</keyword>
<reference evidence="3" key="1">
    <citation type="journal article" date="2019" name="Int. J. Syst. Evol. Microbiol.">
        <title>The Global Catalogue of Microorganisms (GCM) 10K type strain sequencing project: providing services to taxonomists for standard genome sequencing and annotation.</title>
        <authorList>
            <consortium name="The Broad Institute Genomics Platform"/>
            <consortium name="The Broad Institute Genome Sequencing Center for Infectious Disease"/>
            <person name="Wu L."/>
            <person name="Ma J."/>
        </authorList>
    </citation>
    <scope>NUCLEOTIDE SEQUENCE [LARGE SCALE GENOMIC DNA]</scope>
    <source>
        <strain evidence="3">CECT 7956</strain>
    </source>
</reference>
<protein>
    <submittedName>
        <fullName evidence="2">Uncharacterized protein</fullName>
    </submittedName>
</protein>
<proteinExistence type="predicted"/>
<feature type="chain" id="PRO_5045062111" evidence="1">
    <location>
        <begin position="20"/>
        <end position="308"/>
    </location>
</feature>
<dbReference type="RefSeq" id="WP_379840248.1">
    <property type="nucleotide sequence ID" value="NZ_JBHRYQ010000002.1"/>
</dbReference>
<comment type="caution">
    <text evidence="2">The sequence shown here is derived from an EMBL/GenBank/DDBJ whole genome shotgun (WGS) entry which is preliminary data.</text>
</comment>
<evidence type="ECO:0000313" key="3">
    <source>
        <dbReference type="Proteomes" id="UP001595616"/>
    </source>
</evidence>
<evidence type="ECO:0000313" key="2">
    <source>
        <dbReference type="EMBL" id="MFC3813264.1"/>
    </source>
</evidence>
<dbReference type="Proteomes" id="UP001595616">
    <property type="component" value="Unassembled WGS sequence"/>
</dbReference>